<evidence type="ECO:0000256" key="2">
    <source>
        <dbReference type="ARBA" id="ARBA00010794"/>
    </source>
</evidence>
<keyword evidence="12" id="KW-1185">Reference proteome</keyword>
<evidence type="ECO:0000313" key="12">
    <source>
        <dbReference type="Proteomes" id="UP000250275"/>
    </source>
</evidence>
<feature type="transmembrane region" description="Helical" evidence="10">
    <location>
        <begin position="304"/>
        <end position="323"/>
    </location>
</feature>
<evidence type="ECO:0000313" key="11">
    <source>
        <dbReference type="EMBL" id="OAD58880.1"/>
    </source>
</evidence>
<feature type="transmembrane region" description="Helical" evidence="10">
    <location>
        <begin position="249"/>
        <end position="270"/>
    </location>
</feature>
<feature type="transmembrane region" description="Helical" evidence="10">
    <location>
        <begin position="409"/>
        <end position="428"/>
    </location>
</feature>
<accession>A0A310SRP9</accession>
<keyword evidence="5 10" id="KW-0812">Transmembrane</keyword>
<keyword evidence="6 11" id="KW-0418">Kinase</keyword>
<keyword evidence="9 10" id="KW-0472">Membrane</keyword>
<dbReference type="GO" id="GO:0004168">
    <property type="term" value="F:dolichol kinase activity"/>
    <property type="evidence" value="ECO:0007669"/>
    <property type="project" value="UniProtKB-EC"/>
</dbReference>
<organism evidence="11 12">
    <name type="scientific">Eufriesea mexicana</name>
    <dbReference type="NCBI Taxonomy" id="516756"/>
    <lineage>
        <taxon>Eukaryota</taxon>
        <taxon>Metazoa</taxon>
        <taxon>Ecdysozoa</taxon>
        <taxon>Arthropoda</taxon>
        <taxon>Hexapoda</taxon>
        <taxon>Insecta</taxon>
        <taxon>Pterygota</taxon>
        <taxon>Neoptera</taxon>
        <taxon>Endopterygota</taxon>
        <taxon>Hymenoptera</taxon>
        <taxon>Apocrita</taxon>
        <taxon>Aculeata</taxon>
        <taxon>Apoidea</taxon>
        <taxon>Anthophila</taxon>
        <taxon>Apidae</taxon>
        <taxon>Eufriesea</taxon>
    </lineage>
</organism>
<feature type="transmembrane region" description="Helical" evidence="10">
    <location>
        <begin position="182"/>
        <end position="203"/>
    </location>
</feature>
<keyword evidence="4" id="KW-0808">Transferase</keyword>
<comment type="subcellular location">
    <subcellularLocation>
        <location evidence="1">Endoplasmic reticulum membrane</location>
        <topology evidence="1">Multi-pass membrane protein</topology>
    </subcellularLocation>
</comment>
<feature type="transmembrane region" description="Helical" evidence="10">
    <location>
        <begin position="90"/>
        <end position="107"/>
    </location>
</feature>
<dbReference type="EMBL" id="KQ760832">
    <property type="protein sequence ID" value="OAD58880.1"/>
    <property type="molecule type" value="Genomic_DNA"/>
</dbReference>
<dbReference type="PANTHER" id="PTHR13205">
    <property type="entry name" value="TRANSMEMBRANE PROTEIN 15-RELATED"/>
    <property type="match status" value="1"/>
</dbReference>
<evidence type="ECO:0000256" key="7">
    <source>
        <dbReference type="ARBA" id="ARBA00022824"/>
    </source>
</evidence>
<evidence type="ECO:0000256" key="4">
    <source>
        <dbReference type="ARBA" id="ARBA00022679"/>
    </source>
</evidence>
<dbReference type="GO" id="GO:0043048">
    <property type="term" value="P:dolichyl monophosphate biosynthetic process"/>
    <property type="evidence" value="ECO:0007669"/>
    <property type="project" value="TreeGrafter"/>
</dbReference>
<feature type="transmembrane region" description="Helical" evidence="10">
    <location>
        <begin position="210"/>
        <end position="229"/>
    </location>
</feature>
<feature type="transmembrane region" description="Helical" evidence="10">
    <location>
        <begin position="139"/>
        <end position="162"/>
    </location>
</feature>
<evidence type="ECO:0000256" key="3">
    <source>
        <dbReference type="ARBA" id="ARBA00012132"/>
    </source>
</evidence>
<dbReference type="Proteomes" id="UP000250275">
    <property type="component" value="Unassembled WGS sequence"/>
</dbReference>
<proteinExistence type="inferred from homology"/>
<feature type="transmembrane region" description="Helical" evidence="10">
    <location>
        <begin position="32"/>
        <end position="49"/>
    </location>
</feature>
<feature type="transmembrane region" description="Helical" evidence="10">
    <location>
        <begin position="344"/>
        <end position="364"/>
    </location>
</feature>
<reference evidence="11 12" key="1">
    <citation type="submission" date="2015-07" db="EMBL/GenBank/DDBJ databases">
        <title>The genome of Eufriesea mexicana.</title>
        <authorList>
            <person name="Pan H."/>
            <person name="Kapheim K."/>
        </authorList>
    </citation>
    <scope>NUCLEOTIDE SEQUENCE [LARGE SCALE GENOMIC DNA]</scope>
    <source>
        <strain evidence="11">0111107269</strain>
        <tissue evidence="11">Whole body</tissue>
    </source>
</reference>
<feature type="transmembrane region" description="Helical" evidence="10">
    <location>
        <begin position="370"/>
        <end position="397"/>
    </location>
</feature>
<dbReference type="PANTHER" id="PTHR13205:SF15">
    <property type="entry name" value="DOLICHOL KINASE"/>
    <property type="match status" value="1"/>
</dbReference>
<dbReference type="AlphaFoldDB" id="A0A310SRP9"/>
<dbReference type="GO" id="GO:0005789">
    <property type="term" value="C:endoplasmic reticulum membrane"/>
    <property type="evidence" value="ECO:0007669"/>
    <property type="project" value="UniProtKB-SubCell"/>
</dbReference>
<evidence type="ECO:0000256" key="1">
    <source>
        <dbReference type="ARBA" id="ARBA00004477"/>
    </source>
</evidence>
<keyword evidence="8 10" id="KW-1133">Transmembrane helix</keyword>
<evidence type="ECO:0000256" key="9">
    <source>
        <dbReference type="ARBA" id="ARBA00023136"/>
    </source>
</evidence>
<sequence>MEFLLQKYVHFEKSILHSLEDNGIKHRINTNTGLWLGTLVGLSAILTILKEDTSYSEICLIVGLTGIGLVVCSICLYLRLSTEKVTVRDFQAIYFLPAIITSLLYLFVANKGLLVSVIWGLGVGSLGTWGILQLMSTFSYCFTIGEATAVMHGCILFIMSVVTNLPLRYHLPPIHDDDITTVFLQVAILYVISICLISSYFSMFHVTKNFYIFTITLLLIVFLPSMYALLDQNPLIWMFYFICNKTNKIILIAYWAVCLLLGVIVVIYQVSLNLRATTSTRKIFHLLAVLVYIPGLIYERTLLYFASGLIMGLFVFLELMRYLRIPPLGKVLQQGFSVFVDEKDNLVSLTPLYLFCGLSFPLWMPTNNLSLLPLLSGILTVGVGDTAASFIGSKWGFHKWPNSDKSIEGTIACILSQIGLICLLIFMGM</sequence>
<dbReference type="InterPro" id="IPR032974">
    <property type="entry name" value="Polypren_kinase"/>
</dbReference>
<feature type="non-terminal residue" evidence="11">
    <location>
        <position position="429"/>
    </location>
</feature>
<evidence type="ECO:0000256" key="6">
    <source>
        <dbReference type="ARBA" id="ARBA00022777"/>
    </source>
</evidence>
<evidence type="ECO:0000256" key="5">
    <source>
        <dbReference type="ARBA" id="ARBA00022692"/>
    </source>
</evidence>
<comment type="similarity">
    <text evidence="2">Belongs to the polyprenol kinase family.</text>
</comment>
<name>A0A310SRP9_9HYME</name>
<feature type="transmembrane region" description="Helical" evidence="10">
    <location>
        <begin position="55"/>
        <end position="78"/>
    </location>
</feature>
<gene>
    <name evidence="11" type="ORF">WN48_10232</name>
</gene>
<evidence type="ECO:0000256" key="8">
    <source>
        <dbReference type="ARBA" id="ARBA00022989"/>
    </source>
</evidence>
<feature type="transmembrane region" description="Helical" evidence="10">
    <location>
        <begin position="113"/>
        <end position="132"/>
    </location>
</feature>
<keyword evidence="7" id="KW-0256">Endoplasmic reticulum</keyword>
<dbReference type="OrthoDB" id="377083at2759"/>
<protein>
    <recommendedName>
        <fullName evidence="3">dolichol kinase</fullName>
        <ecNumber evidence="3">2.7.1.108</ecNumber>
    </recommendedName>
</protein>
<evidence type="ECO:0000256" key="10">
    <source>
        <dbReference type="SAM" id="Phobius"/>
    </source>
</evidence>
<dbReference type="EC" id="2.7.1.108" evidence="3"/>